<evidence type="ECO:0000256" key="8">
    <source>
        <dbReference type="ARBA" id="ARBA00022723"/>
    </source>
</evidence>
<dbReference type="EMBL" id="HE965806">
    <property type="protein sequence ID" value="CCJ53502.1"/>
    <property type="molecule type" value="Genomic_DNA"/>
</dbReference>
<evidence type="ECO:0000313" key="18">
    <source>
        <dbReference type="Proteomes" id="UP000007564"/>
    </source>
</evidence>
<evidence type="ECO:0000256" key="6">
    <source>
        <dbReference type="ARBA" id="ARBA00022438"/>
    </source>
</evidence>
<dbReference type="AlphaFoldDB" id="A0A0C6P5P4"/>
<keyword evidence="10" id="KW-0862">Zinc</keyword>
<dbReference type="FunFam" id="3.30.2010.30:FF:000002">
    <property type="entry name" value="Putative aminopeptidase N"/>
    <property type="match status" value="1"/>
</dbReference>
<evidence type="ECO:0000256" key="3">
    <source>
        <dbReference type="ARBA" id="ARBA00010136"/>
    </source>
</evidence>
<dbReference type="KEGG" id="bbh:BN112_1585"/>
<feature type="domain" description="Peptidase M1 alanyl aminopeptidase Ig-like fold" evidence="14">
    <location>
        <begin position="464"/>
        <end position="573"/>
    </location>
</feature>
<dbReference type="PRINTS" id="PR00756">
    <property type="entry name" value="ALADIPTASE"/>
</dbReference>
<evidence type="ECO:0000256" key="4">
    <source>
        <dbReference type="ARBA" id="ARBA00012564"/>
    </source>
</evidence>
<dbReference type="GO" id="GO:0016285">
    <property type="term" value="F:alanyl aminopeptidase activity"/>
    <property type="evidence" value="ECO:0007669"/>
    <property type="project" value="UniProtKB-EC"/>
</dbReference>
<dbReference type="CDD" id="cd09600">
    <property type="entry name" value="M1_APN"/>
    <property type="match status" value="1"/>
</dbReference>
<comment type="catalytic activity">
    <reaction evidence="1">
        <text>Release of an N-terminal amino acid, Xaa-|-Yaa- from a peptide, amide or arylamide. Xaa is preferably Ala, but may be most amino acids including Pro (slow action). When a terminal hydrophobic residue is followed by a prolyl residue, the two may be released as an intact Xaa-Pro dipeptide.</text>
        <dbReference type="EC" id="3.4.11.2"/>
    </reaction>
</comment>
<dbReference type="OrthoDB" id="100605at2"/>
<feature type="domain" description="Peptidase M1 alanyl aminopeptidase C-terminal" evidence="15">
    <location>
        <begin position="576"/>
        <end position="898"/>
    </location>
</feature>
<comment type="similarity">
    <text evidence="3">Belongs to the peptidase M1 family.</text>
</comment>
<accession>A0A0C6P5P4</accession>
<dbReference type="InterPro" id="IPR042097">
    <property type="entry name" value="Aminopeptidase_N-like_N_sf"/>
</dbReference>
<dbReference type="InterPro" id="IPR012779">
    <property type="entry name" value="Peptidase_M1_pepN"/>
</dbReference>
<dbReference type="GO" id="GO:0008237">
    <property type="term" value="F:metallopeptidase activity"/>
    <property type="evidence" value="ECO:0007669"/>
    <property type="project" value="UniProtKB-UniRule"/>
</dbReference>
<dbReference type="Gene3D" id="2.60.40.1840">
    <property type="match status" value="1"/>
</dbReference>
<evidence type="ECO:0000256" key="12">
    <source>
        <dbReference type="NCBIfam" id="TIGR02414"/>
    </source>
</evidence>
<evidence type="ECO:0000256" key="2">
    <source>
        <dbReference type="ARBA" id="ARBA00001947"/>
    </source>
</evidence>
<dbReference type="GO" id="GO:0008270">
    <property type="term" value="F:zinc ion binding"/>
    <property type="evidence" value="ECO:0007669"/>
    <property type="project" value="InterPro"/>
</dbReference>
<dbReference type="InterPro" id="IPR001930">
    <property type="entry name" value="Peptidase_M1"/>
</dbReference>
<organism evidence="17 18">
    <name type="scientific">Bordetella bronchiseptica 253</name>
    <dbReference type="NCBI Taxonomy" id="568707"/>
    <lineage>
        <taxon>Bacteria</taxon>
        <taxon>Pseudomonadati</taxon>
        <taxon>Pseudomonadota</taxon>
        <taxon>Betaproteobacteria</taxon>
        <taxon>Burkholderiales</taxon>
        <taxon>Alcaligenaceae</taxon>
        <taxon>Bordetella</taxon>
    </lineage>
</organism>
<dbReference type="Gene3D" id="3.30.2010.30">
    <property type="match status" value="1"/>
</dbReference>
<dbReference type="Proteomes" id="UP000007564">
    <property type="component" value="Chromosome"/>
</dbReference>
<dbReference type="Pfam" id="PF17900">
    <property type="entry name" value="Peptidase_M1_N"/>
    <property type="match status" value="1"/>
</dbReference>
<name>A0A0C6P5P4_BORBO</name>
<dbReference type="HOGENOM" id="CLU_007993_2_0_4"/>
<evidence type="ECO:0000259" key="15">
    <source>
        <dbReference type="Pfam" id="PF17432"/>
    </source>
</evidence>
<keyword evidence="9 17" id="KW-0378">Hydrolase</keyword>
<comment type="cofactor">
    <cofactor evidence="2">
        <name>Zn(2+)</name>
        <dbReference type="ChEBI" id="CHEBI:29105"/>
    </cofactor>
</comment>
<evidence type="ECO:0000256" key="10">
    <source>
        <dbReference type="ARBA" id="ARBA00022833"/>
    </source>
</evidence>
<dbReference type="GeneID" id="93204267"/>
<reference evidence="17 18" key="1">
    <citation type="journal article" date="2012" name="BMC Genomics">
        <title>Comparative genomics of the classical Bordetella subspecies: the evolution and exchange of virulence-associated diversity amongst closely related pathogens.</title>
        <authorList>
            <person name="Park J."/>
            <person name="Zhang Y."/>
            <person name="Buboltz A.M."/>
            <person name="Zhang X."/>
            <person name="Schuster S.C."/>
            <person name="Ahuja U."/>
            <person name="Liu M."/>
            <person name="Miller J.F."/>
            <person name="Sebaihia M."/>
            <person name="Bentley S.D."/>
            <person name="Parkhill J."/>
            <person name="Harvill E.T."/>
        </authorList>
    </citation>
    <scope>NUCLEOTIDE SEQUENCE [LARGE SCALE GENOMIC DNA]</scope>
    <source>
        <strain evidence="17 18">253</strain>
    </source>
</reference>
<dbReference type="GO" id="GO:0006508">
    <property type="term" value="P:proteolysis"/>
    <property type="evidence" value="ECO:0007669"/>
    <property type="project" value="UniProtKB-UniRule"/>
</dbReference>
<dbReference type="InterPro" id="IPR045357">
    <property type="entry name" value="Aminopeptidase_N-like_N"/>
</dbReference>
<dbReference type="PANTHER" id="PTHR46322:SF1">
    <property type="entry name" value="PUROMYCIN-SENSITIVE AMINOPEPTIDASE"/>
    <property type="match status" value="1"/>
</dbReference>
<keyword evidence="8" id="KW-0479">Metal-binding</keyword>
<dbReference type="InterPro" id="IPR024601">
    <property type="entry name" value="Peptidase_M1_pepN_C"/>
</dbReference>
<dbReference type="Gene3D" id="2.60.40.1730">
    <property type="entry name" value="tricorn interacting facor f3 domain"/>
    <property type="match status" value="1"/>
</dbReference>
<keyword evidence="6 17" id="KW-0031">Aminopeptidase</keyword>
<evidence type="ECO:0000259" key="14">
    <source>
        <dbReference type="Pfam" id="PF11940"/>
    </source>
</evidence>
<dbReference type="Gene3D" id="1.10.390.10">
    <property type="entry name" value="Neutral Protease Domain 2"/>
    <property type="match status" value="1"/>
</dbReference>
<dbReference type="InterPro" id="IPR027268">
    <property type="entry name" value="Peptidase_M4/M1_CTD_sf"/>
</dbReference>
<dbReference type="SUPFAM" id="SSF63737">
    <property type="entry name" value="Leukotriene A4 hydrolase N-terminal domain"/>
    <property type="match status" value="1"/>
</dbReference>
<evidence type="ECO:0000256" key="1">
    <source>
        <dbReference type="ARBA" id="ARBA00000098"/>
    </source>
</evidence>
<dbReference type="Gene3D" id="1.25.50.10">
    <property type="entry name" value="Peptidase M1, alanyl aminopeptidase, C-terminal domain"/>
    <property type="match status" value="1"/>
</dbReference>
<dbReference type="EC" id="3.4.11.2" evidence="4 12"/>
<keyword evidence="11" id="KW-0482">Metalloprotease</keyword>
<feature type="domain" description="Aminopeptidase N-like N-terminal" evidence="16">
    <location>
        <begin position="108"/>
        <end position="190"/>
    </location>
</feature>
<dbReference type="InterPro" id="IPR037144">
    <property type="entry name" value="Peptidase_M1_pepN_C_sf"/>
</dbReference>
<protein>
    <recommendedName>
        <fullName evidence="5 12">Aminopeptidase N</fullName>
        <ecNumber evidence="4 12">3.4.11.2</ecNumber>
    </recommendedName>
</protein>
<evidence type="ECO:0000259" key="16">
    <source>
        <dbReference type="Pfam" id="PF17900"/>
    </source>
</evidence>
<proteinExistence type="inferred from homology"/>
<evidence type="ECO:0000256" key="11">
    <source>
        <dbReference type="ARBA" id="ARBA00023049"/>
    </source>
</evidence>
<dbReference type="NCBIfam" id="TIGR02414">
    <property type="entry name" value="pepN_proteo"/>
    <property type="match status" value="1"/>
</dbReference>
<gene>
    <name evidence="17" type="primary">pepN</name>
    <name evidence="17" type="ORF">BN112_1585</name>
</gene>
<dbReference type="InterPro" id="IPR038438">
    <property type="entry name" value="PepN_Ig-like_sf"/>
</dbReference>
<feature type="domain" description="Peptidase M1 membrane alanine aminopeptidase" evidence="13">
    <location>
        <begin position="229"/>
        <end position="445"/>
    </location>
</feature>
<evidence type="ECO:0000259" key="13">
    <source>
        <dbReference type="Pfam" id="PF01433"/>
    </source>
</evidence>
<dbReference type="Pfam" id="PF01433">
    <property type="entry name" value="Peptidase_M1"/>
    <property type="match status" value="1"/>
</dbReference>
<evidence type="ECO:0000256" key="5">
    <source>
        <dbReference type="ARBA" id="ARBA00015611"/>
    </source>
</evidence>
<sequence length="902" mass="99592">MRTDTPVTVYRKDYQPYPYTIADVALEFDLDPASTTVRCLMQVARKADARDDAPLVLDGEALELVSIRVDGRDWARDGYVLDDATLTLRGLPPSAAVEIVSRCRPAANSTLMGLYVSGGNFFTQCEAEGFRRIAWFADRPDVMSRYRVTLRAAPDYPVLLSNGNLLATATLPDGRLQAEWEDPFPKPSYLFALVAGRLTHREERVRTQSGRDVLLQVYSDPGSENRTEWALESLRHALRWDESRFGLELDLDRFMVVAVRDFNMGAMENKGLNIFNAAYVLADPATATDANYEGIESVIGHEYFHNWTGNRVTCRDWFQLSLKEGLTVFRDQEFSADMMARGLDEQAAASARAVKRIDDVVTLRAAQFPEDAGPMAHPIRPDSYQEIGNFYTATVYEKGAEVIRMQHTLLGEPGFRAGMDEYFRRHDGQAVTCDDFVAAMESVYAARNPGRDLSVFRRWYSQAGTPRVSVKLDHDAQSGRCTVTLTQRCAPVGVEKRAGGDFAKQAFHIPFAIGLLDAQGRALPLHLDGQPARDTVLLELTEARASWTFEQVPDMPVPSLLRGFSAPVIVEYDWSDADLALLSAHDTDPFARWEAGQELATREILALTASHQAGQPLAVRPAFIAAWRALLTDPTLDAAYRARALALPSEKTLAERMEQIDPPALAVARDFLRAEVGRQLAAPWRAAFDANQTPGAYSPAAGPAGRRALKNQALSHLMAAESADAQALAQAQYDQADNMTDSMAALSALVNFGAPDSAAAALAAFYERWRDDPLVVDKWFTLQATARSTDIDAVRALMAHPAFTLRNPNRARALVFQFCLNNARGMHRADGRGYDFWAEQVLALDALNPEIAARLARGLDNWARFAEPLRGAMQAALAHVRAHAGLSRNVQEIVSKALDLAA</sequence>
<dbReference type="SUPFAM" id="SSF55486">
    <property type="entry name" value="Metalloproteases ('zincins'), catalytic domain"/>
    <property type="match status" value="1"/>
</dbReference>
<keyword evidence="7" id="KW-0645">Protease</keyword>
<dbReference type="RefSeq" id="WP_010928564.1">
    <property type="nucleotide sequence ID" value="NC_019382.1"/>
</dbReference>
<evidence type="ECO:0000256" key="9">
    <source>
        <dbReference type="ARBA" id="ARBA00022801"/>
    </source>
</evidence>
<dbReference type="PANTHER" id="PTHR46322">
    <property type="entry name" value="PUROMYCIN-SENSITIVE AMINOPEPTIDASE"/>
    <property type="match status" value="1"/>
</dbReference>
<dbReference type="InterPro" id="IPR014782">
    <property type="entry name" value="Peptidase_M1_dom"/>
</dbReference>
<dbReference type="Pfam" id="PF11940">
    <property type="entry name" value="DUF3458"/>
    <property type="match status" value="1"/>
</dbReference>
<dbReference type="Pfam" id="PF17432">
    <property type="entry name" value="DUF3458_C"/>
    <property type="match status" value="1"/>
</dbReference>
<dbReference type="InterPro" id="IPR035414">
    <property type="entry name" value="Peptidase_M1_pepN_Ig-like"/>
</dbReference>
<evidence type="ECO:0000256" key="7">
    <source>
        <dbReference type="ARBA" id="ARBA00022670"/>
    </source>
</evidence>
<evidence type="ECO:0000313" key="17">
    <source>
        <dbReference type="EMBL" id="CCJ53502.1"/>
    </source>
</evidence>